<keyword evidence="1" id="KW-0472">Membrane</keyword>
<sequence length="125" mass="14742">MRVIRGFYQPKADWSNIAWIMWLSVLIISPIWASELFYNINWWWATYTIIMVLIGLWTFLGRKMMLENQTLTIKSAWLMKQRVIDLNDSAVNWFFDQKALIVVIGGRPRAYHLSKKMAQALKGMA</sequence>
<evidence type="ECO:0000313" key="2">
    <source>
        <dbReference type="EMBL" id="GAP03613.1"/>
    </source>
</evidence>
<dbReference type="RefSeq" id="WP_059393132.1">
    <property type="nucleotide sequence ID" value="NZ_DF968078.1"/>
</dbReference>
<proteinExistence type="predicted"/>
<reference evidence="2" key="1">
    <citation type="journal article" date="2015" name="BMC Genomics">
        <title>Comparative genomics of Fructobacillus spp. and Leuconostoc spp. reveals niche-specific evolution of Fructobacillus spp.</title>
        <authorList>
            <person name="Endo A."/>
            <person name="Tanizawa Y."/>
            <person name="Tanaka N."/>
            <person name="Maeno S."/>
            <person name="Kumar H."/>
            <person name="Shiwa Y."/>
            <person name="Okada S."/>
            <person name="Yoshikawa H."/>
            <person name="Dicks L."/>
            <person name="Nakagawa J."/>
            <person name="Arita M."/>
        </authorList>
    </citation>
    <scope>NUCLEOTIDE SEQUENCE [LARGE SCALE GENOMIC DNA]</scope>
    <source>
        <strain evidence="2">F214-1</strain>
    </source>
</reference>
<accession>A0A3F3HCR6</accession>
<feature type="transmembrane region" description="Helical" evidence="1">
    <location>
        <begin position="12"/>
        <end position="34"/>
    </location>
</feature>
<gene>
    <name evidence="2" type="ORF">FTRO_0011570</name>
</gene>
<evidence type="ECO:0000256" key="1">
    <source>
        <dbReference type="SAM" id="Phobius"/>
    </source>
</evidence>
<keyword evidence="1" id="KW-0812">Transmembrane</keyword>
<dbReference type="Proteomes" id="UP000064514">
    <property type="component" value="Unassembled WGS sequence"/>
</dbReference>
<protein>
    <submittedName>
        <fullName evidence="2">Uncharacterized protein</fullName>
    </submittedName>
</protein>
<dbReference type="Pfam" id="PF17255">
    <property type="entry name" value="EbsA"/>
    <property type="match status" value="1"/>
</dbReference>
<dbReference type="InterPro" id="IPR020215">
    <property type="entry name" value="EbsA-like"/>
</dbReference>
<keyword evidence="1" id="KW-1133">Transmembrane helix</keyword>
<dbReference type="EMBL" id="DF968078">
    <property type="protein sequence ID" value="GAP03613.1"/>
    <property type="molecule type" value="Genomic_DNA"/>
</dbReference>
<dbReference type="AlphaFoldDB" id="A0A3F3HCR6"/>
<name>A0A3F3HCR6_9LACO</name>
<organism evidence="2">
    <name type="scientific">Fructobacillus tropaeoli</name>
    <dbReference type="NCBI Taxonomy" id="709323"/>
    <lineage>
        <taxon>Bacteria</taxon>
        <taxon>Bacillati</taxon>
        <taxon>Bacillota</taxon>
        <taxon>Bacilli</taxon>
        <taxon>Lactobacillales</taxon>
        <taxon>Lactobacillaceae</taxon>
        <taxon>Fructobacillus</taxon>
    </lineage>
</organism>
<feature type="transmembrane region" description="Helical" evidence="1">
    <location>
        <begin position="40"/>
        <end position="60"/>
    </location>
</feature>
<dbReference type="STRING" id="709323.GCA_001047135_00158"/>